<evidence type="ECO:0000256" key="4">
    <source>
        <dbReference type="ARBA" id="ARBA00022692"/>
    </source>
</evidence>
<feature type="transmembrane region" description="Helical" evidence="7">
    <location>
        <begin position="187"/>
        <end position="208"/>
    </location>
</feature>
<sequence length="274" mass="28852">MRGHVGLWAGMICLGVAFLPVVIGLFWLPGDPYLPSRDRLAPPTFRHPMGTDWFGRDMLARVMLGGRSSVAIALLAVTLGGTVGLVLGGAAGYLGGLWEEAGMRLVDALLAFPAVLAALLLGAVWGPGLPGVATALALFNVPFFARIARAGFVSLKAREFVLAARGCGASDGRIIARHILPNLASPLLVQATVGLGAALLAEASLSYLRLGVQPPFPAWGRMLREAQDYLALSPWPALFPGVVLALAVLGLNLIGDAVRDLLDPAFRRLTRLRP</sequence>
<dbReference type="PANTHER" id="PTHR43386:SF25">
    <property type="entry name" value="PEPTIDE ABC TRANSPORTER PERMEASE PROTEIN"/>
    <property type="match status" value="1"/>
</dbReference>
<feature type="transmembrane region" description="Helical" evidence="7">
    <location>
        <begin position="237"/>
        <end position="258"/>
    </location>
</feature>
<comment type="similarity">
    <text evidence="7">Belongs to the binding-protein-dependent transport system permease family.</text>
</comment>
<proteinExistence type="inferred from homology"/>
<feature type="transmembrane region" description="Helical" evidence="7">
    <location>
        <begin position="70"/>
        <end position="93"/>
    </location>
</feature>
<dbReference type="InterPro" id="IPR035906">
    <property type="entry name" value="MetI-like_sf"/>
</dbReference>
<dbReference type="Pfam" id="PF00528">
    <property type="entry name" value="BPD_transp_1"/>
    <property type="match status" value="1"/>
</dbReference>
<name>A0A410FUQ3_BIPS1</name>
<evidence type="ECO:0000256" key="6">
    <source>
        <dbReference type="ARBA" id="ARBA00023136"/>
    </source>
</evidence>
<keyword evidence="4 7" id="KW-0812">Transmembrane</keyword>
<reference evidence="10" key="1">
    <citation type="submission" date="2018-12" db="EMBL/GenBank/DDBJ databases">
        <title>Complete genome sequence of an uncultured bacterium of the candidate phylum Bipolaricaulota.</title>
        <authorList>
            <person name="Kadnikov V.V."/>
            <person name="Mardanov A.V."/>
            <person name="Beletsky A.V."/>
            <person name="Frank Y.A."/>
            <person name="Karnachuk O.V."/>
            <person name="Ravin N.V."/>
        </authorList>
    </citation>
    <scope>NUCLEOTIDE SEQUENCE [LARGE SCALE GENOMIC DNA]</scope>
</reference>
<dbReference type="AlphaFoldDB" id="A0A410FUQ3"/>
<keyword evidence="6 7" id="KW-0472">Membrane</keyword>
<accession>A0A410FUQ3</accession>
<dbReference type="InterPro" id="IPR000515">
    <property type="entry name" value="MetI-like"/>
</dbReference>
<dbReference type="KEGG" id="bih:BIP78_0958"/>
<keyword evidence="5 7" id="KW-1133">Transmembrane helix</keyword>
<keyword evidence="3" id="KW-1003">Cell membrane</keyword>
<evidence type="ECO:0000256" key="1">
    <source>
        <dbReference type="ARBA" id="ARBA00004651"/>
    </source>
</evidence>
<feature type="transmembrane region" description="Helical" evidence="7">
    <location>
        <begin position="7"/>
        <end position="28"/>
    </location>
</feature>
<evidence type="ECO:0000256" key="7">
    <source>
        <dbReference type="RuleBase" id="RU363032"/>
    </source>
</evidence>
<protein>
    <recommendedName>
        <fullName evidence="8">ABC transmembrane type-1 domain-containing protein</fullName>
    </recommendedName>
</protein>
<dbReference type="GO" id="GO:0055085">
    <property type="term" value="P:transmembrane transport"/>
    <property type="evidence" value="ECO:0007669"/>
    <property type="project" value="InterPro"/>
</dbReference>
<feature type="domain" description="ABC transmembrane type-1" evidence="8">
    <location>
        <begin position="66"/>
        <end position="255"/>
    </location>
</feature>
<dbReference type="InterPro" id="IPR050366">
    <property type="entry name" value="BP-dependent_transpt_permease"/>
</dbReference>
<evidence type="ECO:0000256" key="3">
    <source>
        <dbReference type="ARBA" id="ARBA00022475"/>
    </source>
</evidence>
<comment type="subcellular location">
    <subcellularLocation>
        <location evidence="1 7">Cell membrane</location>
        <topology evidence="1 7">Multi-pass membrane protein</topology>
    </subcellularLocation>
</comment>
<dbReference type="GO" id="GO:0005886">
    <property type="term" value="C:plasma membrane"/>
    <property type="evidence" value="ECO:0007669"/>
    <property type="project" value="UniProtKB-SubCell"/>
</dbReference>
<feature type="transmembrane region" description="Helical" evidence="7">
    <location>
        <begin position="131"/>
        <end position="148"/>
    </location>
</feature>
<organism evidence="9 10">
    <name type="scientific">Bipolaricaulis sibiricus</name>
    <dbReference type="NCBI Taxonomy" id="2501609"/>
    <lineage>
        <taxon>Bacteria</taxon>
        <taxon>Candidatus Bipolaricaulota</taxon>
        <taxon>Candidatus Bipolaricaulia</taxon>
        <taxon>Candidatus Bipolaricaulales</taxon>
        <taxon>Candidatus Bipolaricaulaceae</taxon>
        <taxon>Candidatus Bipolaricaulis</taxon>
    </lineage>
</organism>
<dbReference type="Gene3D" id="1.10.3720.10">
    <property type="entry name" value="MetI-like"/>
    <property type="match status" value="1"/>
</dbReference>
<dbReference type="PANTHER" id="PTHR43386">
    <property type="entry name" value="OLIGOPEPTIDE TRANSPORT SYSTEM PERMEASE PROTEIN APPC"/>
    <property type="match status" value="1"/>
</dbReference>
<dbReference type="PROSITE" id="PS50928">
    <property type="entry name" value="ABC_TM1"/>
    <property type="match status" value="1"/>
</dbReference>
<feature type="transmembrane region" description="Helical" evidence="7">
    <location>
        <begin position="105"/>
        <end position="125"/>
    </location>
</feature>
<dbReference type="Proteomes" id="UP000287233">
    <property type="component" value="Chromosome"/>
</dbReference>
<keyword evidence="2 7" id="KW-0813">Transport</keyword>
<dbReference type="CDD" id="cd06261">
    <property type="entry name" value="TM_PBP2"/>
    <property type="match status" value="1"/>
</dbReference>
<evidence type="ECO:0000259" key="8">
    <source>
        <dbReference type="PROSITE" id="PS50928"/>
    </source>
</evidence>
<gene>
    <name evidence="9" type="ORF">BIP78_0958</name>
</gene>
<dbReference type="SUPFAM" id="SSF161098">
    <property type="entry name" value="MetI-like"/>
    <property type="match status" value="1"/>
</dbReference>
<dbReference type="EMBL" id="CP034928">
    <property type="protein sequence ID" value="QAA76724.1"/>
    <property type="molecule type" value="Genomic_DNA"/>
</dbReference>
<evidence type="ECO:0000313" key="9">
    <source>
        <dbReference type="EMBL" id="QAA76724.1"/>
    </source>
</evidence>
<evidence type="ECO:0000313" key="10">
    <source>
        <dbReference type="Proteomes" id="UP000287233"/>
    </source>
</evidence>
<evidence type="ECO:0000256" key="5">
    <source>
        <dbReference type="ARBA" id="ARBA00022989"/>
    </source>
</evidence>
<evidence type="ECO:0000256" key="2">
    <source>
        <dbReference type="ARBA" id="ARBA00022448"/>
    </source>
</evidence>